<dbReference type="Pfam" id="PF07479">
    <property type="entry name" value="NAD_Gly3P_dh_C"/>
    <property type="match status" value="1"/>
</dbReference>
<gene>
    <name evidence="13" type="primary">gpsA</name>
    <name evidence="20" type="ORF">GC105_09445</name>
</gene>
<keyword evidence="13" id="KW-0547">Nucleotide-binding</keyword>
<feature type="binding site" evidence="13">
    <location>
        <position position="16"/>
    </location>
    <ligand>
        <name>NADPH</name>
        <dbReference type="ChEBI" id="CHEBI:57783"/>
    </ligand>
</feature>
<comment type="pathway">
    <text evidence="13">Membrane lipid metabolism; glycerophospholipid metabolism.</text>
</comment>
<dbReference type="PANTHER" id="PTHR11728:SF1">
    <property type="entry name" value="GLYCEROL-3-PHOSPHATE DEHYDROGENASE [NAD(+)] 2, CHLOROPLASTIC"/>
    <property type="match status" value="1"/>
</dbReference>
<feature type="binding site" evidence="13">
    <location>
        <position position="246"/>
    </location>
    <ligand>
        <name>sn-glycerol 3-phosphate</name>
        <dbReference type="ChEBI" id="CHEBI:57597"/>
    </ligand>
</feature>
<keyword evidence="6 13" id="KW-0443">Lipid metabolism</keyword>
<dbReference type="GO" id="GO:0141152">
    <property type="term" value="F:glycerol-3-phosphate dehydrogenase (NAD+) activity"/>
    <property type="evidence" value="ECO:0007669"/>
    <property type="project" value="RHEA"/>
</dbReference>
<feature type="binding site" evidence="16">
    <location>
        <position position="142"/>
    </location>
    <ligand>
        <name>NAD(+)</name>
        <dbReference type="ChEBI" id="CHEBI:57540"/>
    </ligand>
</feature>
<evidence type="ECO:0000259" key="19">
    <source>
        <dbReference type="Pfam" id="PF07479"/>
    </source>
</evidence>
<feature type="binding site" evidence="13">
    <location>
        <position position="281"/>
    </location>
    <ligand>
        <name>NADPH</name>
        <dbReference type="ChEBI" id="CHEBI:57783"/>
    </ligand>
</feature>
<feature type="binding site" evidence="15">
    <location>
        <position position="110"/>
    </location>
    <ligand>
        <name>substrate</name>
    </ligand>
</feature>
<feature type="active site" description="Proton acceptor" evidence="13 14">
    <location>
        <position position="193"/>
    </location>
</feature>
<sequence>MGSDYLKIAVIGAGSWGTAIASLLGGKGHNVHLWHRREEIINNIKLEKENKKYLPGINLGDSIYPSSDLELVVKDSQIIVLAVASQGVRDICTSLEPYVNSDQQIINLAKGLEDKTYLRLSQVINEILPYNEVYVLSGPSHAEEVAKHIPTTVVISGERKDKCEFLQDVFTTDSFRVYTNPDIVGVELGGALKNIIALGAGMSDGLGYGDNSKAALMTRGIVEISRLGKVLGAKSETFAGLTGIGDLIVTCTSVHSRNRRAGILLGQGMDLENVLNDIGMVIEGIKATKIAYEISNLYNCDMPITSAIYKVLYENANVKDVVHRMMNRKNKHEIEEINSLFYHGWN</sequence>
<comment type="function">
    <text evidence="13">Catalyzes the reduction of the glycolytic intermediate dihydroxyacetone phosphate (DHAP) to sn-glycerol 3-phosphate (G3P), the key precursor for phospholipid synthesis.</text>
</comment>
<feature type="binding site" evidence="13">
    <location>
        <position position="256"/>
    </location>
    <ligand>
        <name>sn-glycerol 3-phosphate</name>
        <dbReference type="ChEBI" id="CHEBI:57597"/>
    </ligand>
</feature>
<dbReference type="GO" id="GO:0008654">
    <property type="term" value="P:phospholipid biosynthetic process"/>
    <property type="evidence" value="ECO:0007669"/>
    <property type="project" value="UniProtKB-KW"/>
</dbReference>
<keyword evidence="2 13" id="KW-0444">Lipid biosynthesis</keyword>
<evidence type="ECO:0000256" key="17">
    <source>
        <dbReference type="RuleBase" id="RU000437"/>
    </source>
</evidence>
<evidence type="ECO:0000256" key="4">
    <source>
        <dbReference type="ARBA" id="ARBA00023002"/>
    </source>
</evidence>
<feature type="binding site" evidence="16">
    <location>
        <position position="257"/>
    </location>
    <ligand>
        <name>NAD(+)</name>
        <dbReference type="ChEBI" id="CHEBI:57540"/>
    </ligand>
</feature>
<evidence type="ECO:0000256" key="5">
    <source>
        <dbReference type="ARBA" id="ARBA00023027"/>
    </source>
</evidence>
<feature type="binding site" evidence="13">
    <location>
        <position position="258"/>
    </location>
    <ligand>
        <name>sn-glycerol 3-phosphate</name>
        <dbReference type="ChEBI" id="CHEBI:57597"/>
    </ligand>
</feature>
<evidence type="ECO:0000256" key="1">
    <source>
        <dbReference type="ARBA" id="ARBA00011009"/>
    </source>
</evidence>
<dbReference type="PANTHER" id="PTHR11728">
    <property type="entry name" value="GLYCEROL-3-PHOSPHATE DEHYDROGENASE"/>
    <property type="match status" value="1"/>
</dbReference>
<dbReference type="EC" id="1.1.1.94" evidence="10 13"/>
<comment type="caution">
    <text evidence="20">The sequence shown here is derived from an EMBL/GenBank/DDBJ whole genome shotgun (WGS) entry which is preliminary data.</text>
</comment>
<feature type="binding site" evidence="13">
    <location>
        <position position="36"/>
    </location>
    <ligand>
        <name>NADPH</name>
        <dbReference type="ChEBI" id="CHEBI:57783"/>
    </ligand>
</feature>
<keyword evidence="8 13" id="KW-1208">Phospholipid metabolism</keyword>
<dbReference type="Gene3D" id="3.40.50.720">
    <property type="entry name" value="NAD(P)-binding Rossmann-like Domain"/>
    <property type="match status" value="1"/>
</dbReference>
<evidence type="ECO:0000256" key="6">
    <source>
        <dbReference type="ARBA" id="ARBA00023098"/>
    </source>
</evidence>
<evidence type="ECO:0000256" key="15">
    <source>
        <dbReference type="PIRSR" id="PIRSR000114-2"/>
    </source>
</evidence>
<dbReference type="FunFam" id="1.10.1040.10:FF:000001">
    <property type="entry name" value="Glycerol-3-phosphate dehydrogenase [NAD(P)+]"/>
    <property type="match status" value="1"/>
</dbReference>
<feature type="binding site" evidence="13">
    <location>
        <position position="193"/>
    </location>
    <ligand>
        <name>sn-glycerol 3-phosphate</name>
        <dbReference type="ChEBI" id="CHEBI:57597"/>
    </ligand>
</feature>
<feature type="domain" description="Glycerol-3-phosphate dehydrogenase NAD-dependent C-terminal" evidence="19">
    <location>
        <begin position="182"/>
        <end position="322"/>
    </location>
</feature>
<organism evidence="20 21">
    <name type="scientific">Alkalibaculum sporogenes</name>
    <dbReference type="NCBI Taxonomy" id="2655001"/>
    <lineage>
        <taxon>Bacteria</taxon>
        <taxon>Bacillati</taxon>
        <taxon>Bacillota</taxon>
        <taxon>Clostridia</taxon>
        <taxon>Eubacteriales</taxon>
        <taxon>Eubacteriaceae</taxon>
        <taxon>Alkalibaculum</taxon>
    </lineage>
</organism>
<evidence type="ECO:0000256" key="9">
    <source>
        <dbReference type="ARBA" id="ARBA00052716"/>
    </source>
</evidence>
<evidence type="ECO:0000259" key="18">
    <source>
        <dbReference type="Pfam" id="PF01210"/>
    </source>
</evidence>
<evidence type="ECO:0000256" key="11">
    <source>
        <dbReference type="ARBA" id="ARBA00069372"/>
    </source>
</evidence>
<feature type="binding site" evidence="13">
    <location>
        <position position="257"/>
    </location>
    <ligand>
        <name>sn-glycerol 3-phosphate</name>
        <dbReference type="ChEBI" id="CHEBI:57597"/>
    </ligand>
</feature>
<evidence type="ECO:0000256" key="10">
    <source>
        <dbReference type="ARBA" id="ARBA00066687"/>
    </source>
</evidence>
<reference evidence="20 21" key="1">
    <citation type="submission" date="2019-10" db="EMBL/GenBank/DDBJ databases">
        <title>Alkalibaculum tamaniensis sp.nov., a new alkaliphilic acetogen, isolated on methoxylated aromatics from a mud volcano.</title>
        <authorList>
            <person name="Khomyakova M.A."/>
            <person name="Merkel A.Y."/>
            <person name="Bonch-Osmolovskaya E.A."/>
            <person name="Slobodkin A.I."/>
        </authorList>
    </citation>
    <scope>NUCLEOTIDE SEQUENCE [LARGE SCALE GENOMIC DNA]</scope>
    <source>
        <strain evidence="20 21">M08DMB</strain>
    </source>
</reference>
<protein>
    <recommendedName>
        <fullName evidence="11 13">Glycerol-3-phosphate dehydrogenase [NAD(P)+]</fullName>
        <ecNumber evidence="10 13">1.1.1.94</ecNumber>
    </recommendedName>
    <alternativeName>
        <fullName evidence="13">NAD(P)(+)-dependent glycerol-3-phosphate dehydrogenase</fullName>
    </alternativeName>
    <alternativeName>
        <fullName evidence="12 13">NAD(P)H-dependent dihydroxyacetone-phosphate reductase</fullName>
    </alternativeName>
</protein>
<feature type="binding site" evidence="13">
    <location>
        <position position="138"/>
    </location>
    <ligand>
        <name>sn-glycerol 3-phosphate</name>
        <dbReference type="ChEBI" id="CHEBI:57597"/>
    </ligand>
</feature>
<dbReference type="SUPFAM" id="SSF48179">
    <property type="entry name" value="6-phosphogluconate dehydrogenase C-terminal domain-like"/>
    <property type="match status" value="1"/>
</dbReference>
<dbReference type="AlphaFoldDB" id="A0A6A7K9B2"/>
<dbReference type="GO" id="GO:0006650">
    <property type="term" value="P:glycerophospholipid metabolic process"/>
    <property type="evidence" value="ECO:0007669"/>
    <property type="project" value="UniProtKB-UniRule"/>
</dbReference>
<proteinExistence type="inferred from homology"/>
<evidence type="ECO:0000256" key="2">
    <source>
        <dbReference type="ARBA" id="ARBA00022516"/>
    </source>
</evidence>
<feature type="domain" description="Glycerol-3-phosphate dehydrogenase NAD-dependent N-terminal" evidence="18">
    <location>
        <begin position="7"/>
        <end position="161"/>
    </location>
</feature>
<dbReference type="PROSITE" id="PS00957">
    <property type="entry name" value="NAD_G3PDH"/>
    <property type="match status" value="1"/>
</dbReference>
<feature type="binding site" evidence="13">
    <location>
        <position position="15"/>
    </location>
    <ligand>
        <name>NADPH</name>
        <dbReference type="ChEBI" id="CHEBI:57783"/>
    </ligand>
</feature>
<dbReference type="InterPro" id="IPR008927">
    <property type="entry name" value="6-PGluconate_DH-like_C_sf"/>
</dbReference>
<evidence type="ECO:0000256" key="12">
    <source>
        <dbReference type="ARBA" id="ARBA00080511"/>
    </source>
</evidence>
<comment type="catalytic activity">
    <reaction evidence="13">
        <text>sn-glycerol 3-phosphate + NAD(+) = dihydroxyacetone phosphate + NADH + H(+)</text>
        <dbReference type="Rhea" id="RHEA:11092"/>
        <dbReference type="ChEBI" id="CHEBI:15378"/>
        <dbReference type="ChEBI" id="CHEBI:57540"/>
        <dbReference type="ChEBI" id="CHEBI:57597"/>
        <dbReference type="ChEBI" id="CHEBI:57642"/>
        <dbReference type="ChEBI" id="CHEBI:57945"/>
        <dbReference type="EC" id="1.1.1.94"/>
    </reaction>
</comment>
<keyword evidence="7 13" id="KW-0594">Phospholipid biosynthesis</keyword>
<feature type="binding site" evidence="15">
    <location>
        <begin position="257"/>
        <end position="258"/>
    </location>
    <ligand>
        <name>substrate</name>
    </ligand>
</feature>
<feature type="binding site" evidence="13">
    <location>
        <position position="110"/>
    </location>
    <ligand>
        <name>sn-glycerol 3-phosphate</name>
        <dbReference type="ChEBI" id="CHEBI:57597"/>
    </ligand>
</feature>
<feature type="binding site" evidence="13">
    <location>
        <position position="110"/>
    </location>
    <ligand>
        <name>NADPH</name>
        <dbReference type="ChEBI" id="CHEBI:57783"/>
    </ligand>
</feature>
<dbReference type="RefSeq" id="WP_152804088.1">
    <property type="nucleotide sequence ID" value="NZ_WHNX01000013.1"/>
</dbReference>
<dbReference type="EMBL" id="WHNX01000013">
    <property type="protein sequence ID" value="MPW26014.1"/>
    <property type="molecule type" value="Genomic_DNA"/>
</dbReference>
<keyword evidence="5 13" id="KW-0520">NAD</keyword>
<keyword evidence="4 13" id="KW-0560">Oxidoreductase</keyword>
<dbReference type="PIRSF" id="PIRSF000114">
    <property type="entry name" value="Glycerol-3-P_dh"/>
    <property type="match status" value="1"/>
</dbReference>
<comment type="subcellular location">
    <subcellularLocation>
        <location evidence="13">Cytoplasm</location>
    </subcellularLocation>
</comment>
<dbReference type="InterPro" id="IPR036291">
    <property type="entry name" value="NAD(P)-bd_dom_sf"/>
</dbReference>
<dbReference type="GO" id="GO:0141153">
    <property type="term" value="F:glycerol-3-phosphate dehydrogenase (NADP+) activity"/>
    <property type="evidence" value="ECO:0007669"/>
    <property type="project" value="RHEA"/>
</dbReference>
<feature type="binding site" evidence="13">
    <location>
        <position position="53"/>
    </location>
    <ligand>
        <name>NADPH</name>
        <dbReference type="ChEBI" id="CHEBI:57783"/>
    </ligand>
</feature>
<keyword evidence="3 13" id="KW-0521">NADP</keyword>
<dbReference type="PRINTS" id="PR00077">
    <property type="entry name" value="GPDHDRGNASE"/>
</dbReference>
<feature type="binding site" evidence="13">
    <location>
        <position position="140"/>
    </location>
    <ligand>
        <name>sn-glycerol 3-phosphate</name>
        <dbReference type="ChEBI" id="CHEBI:57597"/>
    </ligand>
</feature>
<accession>A0A6A7K9B2</accession>
<dbReference type="NCBIfam" id="NF000941">
    <property type="entry name" value="PRK00094.1-3"/>
    <property type="match status" value="1"/>
</dbReference>
<dbReference type="FunFam" id="3.40.50.720:FF:000019">
    <property type="entry name" value="Glycerol-3-phosphate dehydrogenase [NAD(P)+]"/>
    <property type="match status" value="1"/>
</dbReference>
<feature type="binding site" evidence="13">
    <location>
        <position position="257"/>
    </location>
    <ligand>
        <name>NADPH</name>
        <dbReference type="ChEBI" id="CHEBI:57783"/>
    </ligand>
</feature>
<evidence type="ECO:0000313" key="21">
    <source>
        <dbReference type="Proteomes" id="UP000440004"/>
    </source>
</evidence>
<dbReference type="NCBIfam" id="NF000940">
    <property type="entry name" value="PRK00094.1-2"/>
    <property type="match status" value="1"/>
</dbReference>
<comment type="similarity">
    <text evidence="1 13 17">Belongs to the NAD-dependent glycerol-3-phosphate dehydrogenase family.</text>
</comment>
<dbReference type="SUPFAM" id="SSF51735">
    <property type="entry name" value="NAD(P)-binding Rossmann-fold domains"/>
    <property type="match status" value="1"/>
</dbReference>
<dbReference type="NCBIfam" id="NF000942">
    <property type="entry name" value="PRK00094.1-4"/>
    <property type="match status" value="1"/>
</dbReference>
<evidence type="ECO:0000256" key="14">
    <source>
        <dbReference type="PIRSR" id="PIRSR000114-1"/>
    </source>
</evidence>
<feature type="binding site" evidence="13">
    <location>
        <position position="283"/>
    </location>
    <ligand>
        <name>NADPH</name>
        <dbReference type="ChEBI" id="CHEBI:57783"/>
    </ligand>
</feature>
<dbReference type="UniPathway" id="UPA00940"/>
<dbReference type="Pfam" id="PF01210">
    <property type="entry name" value="NAD_Gly3P_dh_N"/>
    <property type="match status" value="1"/>
</dbReference>
<evidence type="ECO:0000256" key="16">
    <source>
        <dbReference type="PIRSR" id="PIRSR000114-3"/>
    </source>
</evidence>
<evidence type="ECO:0000256" key="7">
    <source>
        <dbReference type="ARBA" id="ARBA00023209"/>
    </source>
</evidence>
<dbReference type="GO" id="GO:0005829">
    <property type="term" value="C:cytosol"/>
    <property type="evidence" value="ECO:0007669"/>
    <property type="project" value="TreeGrafter"/>
</dbReference>
<evidence type="ECO:0000313" key="20">
    <source>
        <dbReference type="EMBL" id="MPW26014.1"/>
    </source>
</evidence>
<dbReference type="GO" id="GO:0051287">
    <property type="term" value="F:NAD binding"/>
    <property type="evidence" value="ECO:0007669"/>
    <property type="project" value="InterPro"/>
</dbReference>
<dbReference type="InterPro" id="IPR013328">
    <property type="entry name" value="6PGD_dom2"/>
</dbReference>
<evidence type="ECO:0000256" key="13">
    <source>
        <dbReference type="HAMAP-Rule" id="MF_00394"/>
    </source>
</evidence>
<dbReference type="GO" id="GO:0046168">
    <property type="term" value="P:glycerol-3-phosphate catabolic process"/>
    <property type="evidence" value="ECO:0007669"/>
    <property type="project" value="InterPro"/>
</dbReference>
<dbReference type="Proteomes" id="UP000440004">
    <property type="component" value="Unassembled WGS sequence"/>
</dbReference>
<dbReference type="InterPro" id="IPR006168">
    <property type="entry name" value="G3P_DH_NAD-dep"/>
</dbReference>
<evidence type="ECO:0000256" key="3">
    <source>
        <dbReference type="ARBA" id="ARBA00022857"/>
    </source>
</evidence>
<dbReference type="InterPro" id="IPR011128">
    <property type="entry name" value="G3P_DH_NAD-dep_N"/>
</dbReference>
<dbReference type="HAMAP" id="MF_00394">
    <property type="entry name" value="NAD_Glyc3P_dehydrog"/>
    <property type="match status" value="1"/>
</dbReference>
<dbReference type="GO" id="GO:0046167">
    <property type="term" value="P:glycerol-3-phosphate biosynthetic process"/>
    <property type="evidence" value="ECO:0007669"/>
    <property type="project" value="UniProtKB-UniRule"/>
</dbReference>
<comment type="catalytic activity">
    <reaction evidence="9">
        <text>sn-glycerol 3-phosphate + NADP(+) = dihydroxyacetone phosphate + NADPH + H(+)</text>
        <dbReference type="Rhea" id="RHEA:11096"/>
        <dbReference type="ChEBI" id="CHEBI:15378"/>
        <dbReference type="ChEBI" id="CHEBI:57597"/>
        <dbReference type="ChEBI" id="CHEBI:57642"/>
        <dbReference type="ChEBI" id="CHEBI:57783"/>
        <dbReference type="ChEBI" id="CHEBI:58349"/>
        <dbReference type="EC" id="1.1.1.94"/>
    </reaction>
    <physiologicalReaction direction="right-to-left" evidence="9">
        <dbReference type="Rhea" id="RHEA:11098"/>
    </physiologicalReaction>
</comment>
<evidence type="ECO:0000256" key="8">
    <source>
        <dbReference type="ARBA" id="ARBA00023264"/>
    </source>
</evidence>
<dbReference type="GO" id="GO:0005975">
    <property type="term" value="P:carbohydrate metabolic process"/>
    <property type="evidence" value="ECO:0007669"/>
    <property type="project" value="InterPro"/>
</dbReference>
<keyword evidence="21" id="KW-1185">Reference proteome</keyword>
<feature type="binding site" evidence="16">
    <location>
        <begin position="12"/>
        <end position="17"/>
    </location>
    <ligand>
        <name>NAD(+)</name>
        <dbReference type="ChEBI" id="CHEBI:57540"/>
    </ligand>
</feature>
<feature type="binding site" evidence="13">
    <location>
        <position position="37"/>
    </location>
    <ligand>
        <name>NADPH</name>
        <dbReference type="ChEBI" id="CHEBI:57783"/>
    </ligand>
</feature>
<dbReference type="Gene3D" id="1.10.1040.10">
    <property type="entry name" value="N-(1-d-carboxylethyl)-l-norvaline Dehydrogenase, domain 2"/>
    <property type="match status" value="1"/>
</dbReference>
<name>A0A6A7K9B2_9FIRM</name>
<dbReference type="InterPro" id="IPR006109">
    <property type="entry name" value="G3P_DH_NAD-dep_C"/>
</dbReference>
<keyword evidence="13" id="KW-0963">Cytoplasm</keyword>
<feature type="binding site" evidence="13">
    <location>
        <position position="142"/>
    </location>
    <ligand>
        <name>NADPH</name>
        <dbReference type="ChEBI" id="CHEBI:57783"/>
    </ligand>
</feature>